<keyword evidence="3 6" id="KW-1133">Transmembrane helix</keyword>
<comment type="subcellular location">
    <subcellularLocation>
        <location evidence="1">Membrane</location>
        <topology evidence="1">Single-pass membrane protein</topology>
    </subcellularLocation>
</comment>
<dbReference type="Proteomes" id="UP001346149">
    <property type="component" value="Unassembled WGS sequence"/>
</dbReference>
<dbReference type="GO" id="GO:0009506">
    <property type="term" value="C:plasmodesma"/>
    <property type="evidence" value="ECO:0007669"/>
    <property type="project" value="TreeGrafter"/>
</dbReference>
<feature type="transmembrane region" description="Helical" evidence="6">
    <location>
        <begin position="137"/>
        <end position="159"/>
    </location>
</feature>
<evidence type="ECO:0000256" key="5">
    <source>
        <dbReference type="SAM" id="MobiDB-lite"/>
    </source>
</evidence>
<feature type="region of interest" description="Disordered" evidence="5">
    <location>
        <begin position="83"/>
        <end position="125"/>
    </location>
</feature>
<sequence>MDPSHIVISSIQSMIQSLHFDKKRQTKATTFGVHVSLHVIFIVILLCFTLVFACHDNLSLCLEANYPFFSVFSSLSMSEEQKHDLSPPLAEGEDPNHHRHEDDNHETDLTPGLRPQRMDDEKRPKRAYDLASTRRRIFGAIAILLLLAGLTALILYLVYRPKKPQFSVVNGAVYNLNTSIPPLISATMQFTIITRNPNSRVSIYYDRMSAYVSYNKQAITLPLELPPLHQGKRTTVAVSPVLGGTAVPVTAEVANGLKADKAYGVVKLRVVVMGRLRWNAGAIKTRHYGLYVRCDMMVGLRKGAMGQPPLLGSSRCKVDT</sequence>
<evidence type="ECO:0000256" key="1">
    <source>
        <dbReference type="ARBA" id="ARBA00004167"/>
    </source>
</evidence>
<dbReference type="GO" id="GO:0005886">
    <property type="term" value="C:plasma membrane"/>
    <property type="evidence" value="ECO:0007669"/>
    <property type="project" value="TreeGrafter"/>
</dbReference>
<evidence type="ECO:0000313" key="9">
    <source>
        <dbReference type="Proteomes" id="UP001346149"/>
    </source>
</evidence>
<organism evidence="8 9">
    <name type="scientific">Trapa natans</name>
    <name type="common">Water chestnut</name>
    <dbReference type="NCBI Taxonomy" id="22666"/>
    <lineage>
        <taxon>Eukaryota</taxon>
        <taxon>Viridiplantae</taxon>
        <taxon>Streptophyta</taxon>
        <taxon>Embryophyta</taxon>
        <taxon>Tracheophyta</taxon>
        <taxon>Spermatophyta</taxon>
        <taxon>Magnoliopsida</taxon>
        <taxon>eudicotyledons</taxon>
        <taxon>Gunneridae</taxon>
        <taxon>Pentapetalae</taxon>
        <taxon>rosids</taxon>
        <taxon>malvids</taxon>
        <taxon>Myrtales</taxon>
        <taxon>Lythraceae</taxon>
        <taxon>Trapa</taxon>
    </lineage>
</organism>
<evidence type="ECO:0000256" key="2">
    <source>
        <dbReference type="ARBA" id="ARBA00022692"/>
    </source>
</evidence>
<evidence type="ECO:0000256" key="6">
    <source>
        <dbReference type="SAM" id="Phobius"/>
    </source>
</evidence>
<gene>
    <name evidence="8" type="ORF">SAY86_021721</name>
</gene>
<dbReference type="AlphaFoldDB" id="A0AAN7M962"/>
<feature type="compositionally biased region" description="Basic and acidic residues" evidence="5">
    <location>
        <begin position="116"/>
        <end position="125"/>
    </location>
</feature>
<keyword evidence="9" id="KW-1185">Reference proteome</keyword>
<evidence type="ECO:0000259" key="7">
    <source>
        <dbReference type="Pfam" id="PF03168"/>
    </source>
</evidence>
<name>A0AAN7M962_TRANT</name>
<dbReference type="InterPro" id="IPR044839">
    <property type="entry name" value="NDR1-like"/>
</dbReference>
<keyword evidence="2 6" id="KW-0812">Transmembrane</keyword>
<evidence type="ECO:0000256" key="3">
    <source>
        <dbReference type="ARBA" id="ARBA00022989"/>
    </source>
</evidence>
<dbReference type="Pfam" id="PF03168">
    <property type="entry name" value="LEA_2"/>
    <property type="match status" value="1"/>
</dbReference>
<feature type="domain" description="Late embryogenesis abundant protein LEA-2 subgroup" evidence="7">
    <location>
        <begin position="195"/>
        <end position="293"/>
    </location>
</feature>
<protein>
    <recommendedName>
        <fullName evidence="7">Late embryogenesis abundant protein LEA-2 subgroup domain-containing protein</fullName>
    </recommendedName>
</protein>
<feature type="transmembrane region" description="Helical" evidence="6">
    <location>
        <begin position="31"/>
        <end position="53"/>
    </location>
</feature>
<dbReference type="InterPro" id="IPR004864">
    <property type="entry name" value="LEA_2"/>
</dbReference>
<keyword evidence="4 6" id="KW-0472">Membrane</keyword>
<accession>A0AAN7M962</accession>
<dbReference type="PANTHER" id="PTHR31415:SF9">
    <property type="entry name" value="OS05G0367900 PROTEIN"/>
    <property type="match status" value="1"/>
</dbReference>
<evidence type="ECO:0000256" key="4">
    <source>
        <dbReference type="ARBA" id="ARBA00023136"/>
    </source>
</evidence>
<reference evidence="8 9" key="1">
    <citation type="journal article" date="2023" name="Hortic Res">
        <title>Pangenome of water caltrop reveals structural variations and asymmetric subgenome divergence after allopolyploidization.</title>
        <authorList>
            <person name="Zhang X."/>
            <person name="Chen Y."/>
            <person name="Wang L."/>
            <person name="Yuan Y."/>
            <person name="Fang M."/>
            <person name="Shi L."/>
            <person name="Lu R."/>
            <person name="Comes H.P."/>
            <person name="Ma Y."/>
            <person name="Chen Y."/>
            <person name="Huang G."/>
            <person name="Zhou Y."/>
            <person name="Zheng Z."/>
            <person name="Qiu Y."/>
        </authorList>
    </citation>
    <scope>NUCLEOTIDE SEQUENCE [LARGE SCALE GENOMIC DNA]</scope>
    <source>
        <strain evidence="8">F231</strain>
    </source>
</reference>
<dbReference type="GO" id="GO:0098542">
    <property type="term" value="P:defense response to other organism"/>
    <property type="evidence" value="ECO:0007669"/>
    <property type="project" value="InterPro"/>
</dbReference>
<evidence type="ECO:0000313" key="8">
    <source>
        <dbReference type="EMBL" id="KAK4801234.1"/>
    </source>
</evidence>
<dbReference type="PANTHER" id="PTHR31415">
    <property type="entry name" value="OS05G0367900 PROTEIN"/>
    <property type="match status" value="1"/>
</dbReference>
<comment type="caution">
    <text evidence="8">The sequence shown here is derived from an EMBL/GenBank/DDBJ whole genome shotgun (WGS) entry which is preliminary data.</text>
</comment>
<dbReference type="EMBL" id="JAXQNO010000003">
    <property type="protein sequence ID" value="KAK4801234.1"/>
    <property type="molecule type" value="Genomic_DNA"/>
</dbReference>
<feature type="compositionally biased region" description="Basic and acidic residues" evidence="5">
    <location>
        <begin position="94"/>
        <end position="108"/>
    </location>
</feature>
<proteinExistence type="predicted"/>